<dbReference type="EMBL" id="CM034401">
    <property type="protein sequence ID" value="KAJ0175711.1"/>
    <property type="molecule type" value="Genomic_DNA"/>
</dbReference>
<proteinExistence type="predicted"/>
<sequence>MFLDKRRGYILHLYMETNNREADENNENKGNFNYDKWWHRLCLRCHQEDATPSWQPSWWSRYFPFPIFPTYRQSAQQLCIVMFFFLTWGILYAELGEPVGLNGELLGMTILVTAAYLIGWLWLKITTLPALIGMLLTGILFQNLHLVNMTDAYRKLNQDLRKVALVIILTRAGLGLDAGVLKKHYAAVLQLGLMPWSVECILIAISTHYLLNLPWIWGFLLGSMIASVSPAVVVPCLFRLRDVGYGVSKGIPTLVVAAAAIDDSISVAVFAIILNAMFSSGSVTFNIIKGPLSIVAGVVLGSLWGAMTSFIPEKGDLYVVPLRFLALFLGGLFSLFISSMIGWSGAGPLAIVCSGFVAAFYWDKQGWPVNKNPVSNLFRILWIFFEPILFAFTGAQITISALDPEVIKMGAICLIVCLVLRGIATFLVSFGCGLNSKEKLFIGLTWTAKATVQAALGPAALDLVHSGQTSGLSREDEETYAKAILAISVLSVVLSAPLGALLIAITGPRLLTKGDETLPLDELERNNHNDETTKEV</sequence>
<comment type="caution">
    <text evidence="1">The sequence shown here is derived from an EMBL/GenBank/DDBJ whole genome shotgun (WGS) entry which is preliminary data.</text>
</comment>
<keyword evidence="2" id="KW-1185">Reference proteome</keyword>
<evidence type="ECO:0000313" key="2">
    <source>
        <dbReference type="Proteomes" id="UP000824533"/>
    </source>
</evidence>
<name>A0ACC1CVH8_9NEOP</name>
<organism evidence="1 2">
    <name type="scientific">Dendrolimus kikuchii</name>
    <dbReference type="NCBI Taxonomy" id="765133"/>
    <lineage>
        <taxon>Eukaryota</taxon>
        <taxon>Metazoa</taxon>
        <taxon>Ecdysozoa</taxon>
        <taxon>Arthropoda</taxon>
        <taxon>Hexapoda</taxon>
        <taxon>Insecta</taxon>
        <taxon>Pterygota</taxon>
        <taxon>Neoptera</taxon>
        <taxon>Endopterygota</taxon>
        <taxon>Lepidoptera</taxon>
        <taxon>Glossata</taxon>
        <taxon>Ditrysia</taxon>
        <taxon>Bombycoidea</taxon>
        <taxon>Lasiocampidae</taxon>
        <taxon>Dendrolimus</taxon>
    </lineage>
</organism>
<protein>
    <submittedName>
        <fullName evidence="1">Uncharacterized protein</fullName>
    </submittedName>
</protein>
<accession>A0ACC1CVH8</accession>
<reference evidence="1 2" key="1">
    <citation type="journal article" date="2021" name="Front. Genet.">
        <title>Chromosome-Level Genome Assembly Reveals Significant Gene Expansion in the Toll and IMD Signaling Pathways of Dendrolimus kikuchii.</title>
        <authorList>
            <person name="Zhou J."/>
            <person name="Wu P."/>
            <person name="Xiong Z."/>
            <person name="Liu N."/>
            <person name="Zhao N."/>
            <person name="Ji M."/>
            <person name="Qiu Y."/>
            <person name="Yang B."/>
        </authorList>
    </citation>
    <scope>NUCLEOTIDE SEQUENCE [LARGE SCALE GENOMIC DNA]</scope>
    <source>
        <strain evidence="1">Ann1</strain>
    </source>
</reference>
<evidence type="ECO:0000313" key="1">
    <source>
        <dbReference type="EMBL" id="KAJ0175711.1"/>
    </source>
</evidence>
<dbReference type="Proteomes" id="UP000824533">
    <property type="component" value="Linkage Group LG15"/>
</dbReference>
<gene>
    <name evidence="1" type="ORF">K1T71_008870</name>
</gene>